<evidence type="ECO:0000313" key="2">
    <source>
        <dbReference type="Proteomes" id="UP000199777"/>
    </source>
</evidence>
<comment type="caution">
    <text evidence="1">The sequence shown here is derived from an EMBL/GenBank/DDBJ whole genome shotgun (WGS) entry which is preliminary data.</text>
</comment>
<accession>A0ABY1KUJ9</accession>
<dbReference type="EMBL" id="FTOK01000006">
    <property type="protein sequence ID" value="SIS80899.1"/>
    <property type="molecule type" value="Genomic_DNA"/>
</dbReference>
<keyword evidence="2" id="KW-1185">Reference proteome</keyword>
<sequence>MNENERSTLEVYSVRREVRFSGVLPESSGLSEILYRIPSSYWDIPGQRGEPFTGVLPVTWREFRLHAVFEKRVVPLFFPHPAPTSRSSCRKQYPYFRERHPKSNSPAYASASNRKFPLLFLQLHHPEVRVLSSSFFFRKDRLKSELSA</sequence>
<evidence type="ECO:0000313" key="1">
    <source>
        <dbReference type="EMBL" id="SIS80899.1"/>
    </source>
</evidence>
<organism evidence="1 2">
    <name type="scientific">Salimicrobium salexigens</name>
    <dbReference type="NCBI Taxonomy" id="908941"/>
    <lineage>
        <taxon>Bacteria</taxon>
        <taxon>Bacillati</taxon>
        <taxon>Bacillota</taxon>
        <taxon>Bacilli</taxon>
        <taxon>Bacillales</taxon>
        <taxon>Bacillaceae</taxon>
        <taxon>Salimicrobium</taxon>
    </lineage>
</organism>
<name>A0ABY1KUJ9_9BACI</name>
<reference evidence="1 2" key="1">
    <citation type="submission" date="2017-01" db="EMBL/GenBank/DDBJ databases">
        <authorList>
            <person name="Varghese N."/>
            <person name="Submissions S."/>
        </authorList>
    </citation>
    <scope>NUCLEOTIDE SEQUENCE [LARGE SCALE GENOMIC DNA]</scope>
    <source>
        <strain evidence="1 2">DSM 22782</strain>
    </source>
</reference>
<proteinExistence type="predicted"/>
<gene>
    <name evidence="1" type="ORF">SAMN05421758_10678</name>
</gene>
<protein>
    <submittedName>
        <fullName evidence="1">Uncharacterized protein</fullName>
    </submittedName>
</protein>
<dbReference type="Proteomes" id="UP000199777">
    <property type="component" value="Unassembled WGS sequence"/>
</dbReference>